<reference evidence="1 2" key="1">
    <citation type="submission" date="2024-02" db="EMBL/GenBank/DDBJ databases">
        <authorList>
            <person name="Chen Y."/>
            <person name="Shah S."/>
            <person name="Dougan E. K."/>
            <person name="Thang M."/>
            <person name="Chan C."/>
        </authorList>
    </citation>
    <scope>NUCLEOTIDE SEQUENCE [LARGE SCALE GENOMIC DNA]</scope>
</reference>
<evidence type="ECO:0000313" key="2">
    <source>
        <dbReference type="Proteomes" id="UP001642484"/>
    </source>
</evidence>
<sequence length="134" mass="14902">MEDVGQPLPREASGLITWALEETRGLQQKSVAAHVLKEGLVHLALQKYLVLSKELDMLGRTHGTAEHSLVVSLAFLDGSMWCFGVNPNNYVIHAPLRLVFSWASYINLVQRHNVSHKVRHAHGAVFGVHFCGQL</sequence>
<proteinExistence type="predicted"/>
<evidence type="ECO:0000313" key="1">
    <source>
        <dbReference type="EMBL" id="CAK9012244.1"/>
    </source>
</evidence>
<name>A0ABP0JD06_9DINO</name>
<gene>
    <name evidence="1" type="ORF">CCMP2556_LOCUS10776</name>
</gene>
<dbReference type="EMBL" id="CAXAMN010005091">
    <property type="protein sequence ID" value="CAK9012244.1"/>
    <property type="molecule type" value="Genomic_DNA"/>
</dbReference>
<dbReference type="Proteomes" id="UP001642484">
    <property type="component" value="Unassembled WGS sequence"/>
</dbReference>
<keyword evidence="2" id="KW-1185">Reference proteome</keyword>
<accession>A0ABP0JD06</accession>
<comment type="caution">
    <text evidence="1">The sequence shown here is derived from an EMBL/GenBank/DDBJ whole genome shotgun (WGS) entry which is preliminary data.</text>
</comment>
<organism evidence="1 2">
    <name type="scientific">Durusdinium trenchii</name>
    <dbReference type="NCBI Taxonomy" id="1381693"/>
    <lineage>
        <taxon>Eukaryota</taxon>
        <taxon>Sar</taxon>
        <taxon>Alveolata</taxon>
        <taxon>Dinophyceae</taxon>
        <taxon>Suessiales</taxon>
        <taxon>Symbiodiniaceae</taxon>
        <taxon>Durusdinium</taxon>
    </lineage>
</organism>
<protein>
    <submittedName>
        <fullName evidence="1">Uncharacterized protein</fullName>
    </submittedName>
</protein>